<feature type="domain" description="O-acyltransferase WSD1 C-terminal" evidence="1">
    <location>
        <begin position="265"/>
        <end position="393"/>
    </location>
</feature>
<reference evidence="2 3" key="1">
    <citation type="journal article" date="2017" name="Genome Announc.">
        <title>Draft Genome Sequence of a Sporulating and Motile Strain of Lachnotalea glycerini Isolated from Water in Quebec City, Canada.</title>
        <authorList>
            <person name="Maheux A.F."/>
            <person name="Boudreau D.K."/>
            <person name="Berube E."/>
            <person name="Boissinot M."/>
            <person name="Raymond F."/>
            <person name="Brodeur S."/>
            <person name="Corbeil J."/>
            <person name="Isabel S."/>
            <person name="Omar R.F."/>
            <person name="Bergeron M.G."/>
        </authorList>
    </citation>
    <scope>NUCLEOTIDE SEQUENCE [LARGE SCALE GENOMIC DNA]</scope>
    <source>
        <strain evidence="2 3">CCRI-19302</strain>
    </source>
</reference>
<name>A0A371JCL0_9FIRM</name>
<accession>A0A371JCL0</accession>
<comment type="caution">
    <text evidence="2">The sequence shown here is derived from an EMBL/GenBank/DDBJ whole genome shotgun (WGS) entry which is preliminary data.</text>
</comment>
<dbReference type="EMBL" id="NOKA02000035">
    <property type="protein sequence ID" value="RDY30494.1"/>
    <property type="molecule type" value="Genomic_DNA"/>
</dbReference>
<organism evidence="2 3">
    <name type="scientific">Lachnotalea glycerini</name>
    <dbReference type="NCBI Taxonomy" id="1763509"/>
    <lineage>
        <taxon>Bacteria</taxon>
        <taxon>Bacillati</taxon>
        <taxon>Bacillota</taxon>
        <taxon>Clostridia</taxon>
        <taxon>Lachnospirales</taxon>
        <taxon>Lachnospiraceae</taxon>
        <taxon>Lachnotalea</taxon>
    </lineage>
</organism>
<evidence type="ECO:0000313" key="3">
    <source>
        <dbReference type="Proteomes" id="UP000216411"/>
    </source>
</evidence>
<dbReference type="InterPro" id="IPR009721">
    <property type="entry name" value="O-acyltransferase_WSD1_C"/>
</dbReference>
<dbReference type="Pfam" id="PF06974">
    <property type="entry name" value="WS_DGAT_C"/>
    <property type="match status" value="1"/>
</dbReference>
<protein>
    <recommendedName>
        <fullName evidence="1">O-acyltransferase WSD1 C-terminal domain-containing protein</fullName>
    </recommendedName>
</protein>
<dbReference type="Proteomes" id="UP000216411">
    <property type="component" value="Unassembled WGS sequence"/>
</dbReference>
<dbReference type="OrthoDB" id="4876345at2"/>
<dbReference type="AlphaFoldDB" id="A0A371JCL0"/>
<evidence type="ECO:0000259" key="1">
    <source>
        <dbReference type="Pfam" id="PF06974"/>
    </source>
</evidence>
<gene>
    <name evidence="2" type="ORF">CG710_014235</name>
</gene>
<sequence>MMKKNHKETRWHKLDNTANIFPVIASENLSNVYRISVTLKEDIKPELLQEALDTVLPWFEVFNVRLRRGIFWYYFETNRHRPVVELESNYPCRYIDPYNNYKFLFRVSYYQKRINLEVFHVLTDGMGAITFLKELTYQYLRLCEPKFRDCVEAKPSRECSLNIEDSYLKYYKKSDAKGYKTKKAYQLKGKFMPPTVMGVVHGYIEIPSLKAACKIYDVSINQYLVAQLLWSIYTEYLNKQICKEPICINIPMNLRKIFESSTTKNFFAVLLAEFESDREDYTFEEILEKVTNNLKKQMTKEHLQGLISYNVSNEKRFYVRAVPLFIKNIAIKYIYHNSSKAFTTTITNLGSISVLDEFQDYIDKFHLVLSVSKKQSLKCSVCSYKDELVFTFASVLTDMNLAKTFFRNLALQGIRVSIESNGVYNEEM</sequence>
<evidence type="ECO:0000313" key="2">
    <source>
        <dbReference type="EMBL" id="RDY30494.1"/>
    </source>
</evidence>
<keyword evidence="3" id="KW-1185">Reference proteome</keyword>
<proteinExistence type="predicted"/>